<dbReference type="AlphaFoldDB" id="A0A3R9MNE0"/>
<dbReference type="InterPro" id="IPR036890">
    <property type="entry name" value="HATPase_C_sf"/>
</dbReference>
<proteinExistence type="predicted"/>
<evidence type="ECO:0000313" key="1">
    <source>
        <dbReference type="EMBL" id="RSJ85106.1"/>
    </source>
</evidence>
<protein>
    <submittedName>
        <fullName evidence="1">DNA mismatch repair protein</fullName>
    </submittedName>
</protein>
<reference evidence="1 2" key="1">
    <citation type="submission" date="2018-11" db="EMBL/GenBank/DDBJ databases">
        <title>Species Designations Belie Phenotypic and Genotypic Heterogeneity in Oral Streptococci.</title>
        <authorList>
            <person name="Velsko I."/>
        </authorList>
    </citation>
    <scope>NUCLEOTIDE SEQUENCE [LARGE SCALE GENOMIC DNA]</scope>
    <source>
        <strain evidence="1 2">A54</strain>
    </source>
</reference>
<dbReference type="SUPFAM" id="SSF55874">
    <property type="entry name" value="ATPase domain of HSP90 chaperone/DNA topoisomerase II/histidine kinase"/>
    <property type="match status" value="1"/>
</dbReference>
<dbReference type="Gene3D" id="3.30.565.10">
    <property type="entry name" value="Histidine kinase-like ATPase, C-terminal domain"/>
    <property type="match status" value="1"/>
</dbReference>
<evidence type="ECO:0000313" key="2">
    <source>
        <dbReference type="Proteomes" id="UP000277890"/>
    </source>
</evidence>
<accession>A0A3R9MNE0</accession>
<dbReference type="EMBL" id="RJPQ01000010">
    <property type="protein sequence ID" value="RSJ85106.1"/>
    <property type="molecule type" value="Genomic_DNA"/>
</dbReference>
<sequence>MKTKSLPPYAPTLIESTRAIGYSLEAAVADIIDNSIAANAKNVDIYFFPVDSAYIAILDNGKGMTEEEIDVAMQYGSKNPTEERDKKDLGRFGLGLKTASLSQCRCLTVISKQGDNLEGRQWDIDHVTEVGDWSLNVLDEEDIQQIPQFDELIKYESGTLVVWQKLDRLKAGEINFELSLGRKIDRVRDQLSLVYHRYLAGESGITKLKLSINGEKIKGIDPFLTEKSVQAMDDEKLVIQGNKILVRPYILPHISKLTSDEIKMLGGKDGLRKQQGFYVYRNKRLLVWGTWFRMMRQGDLSKLARIRVDIPNTLDDLWTLDIKKSSALPPAEVRKNLEIIINQIAERSKRTWTFRGKKEISDTETHVWNRMKNKQGGFYYEVNREHPLVQQMIKAHPDIEVSLNVLLQQIEMGLPLNQLYVDLNNDEQITNDNEQSDVEIVKSLQEMITMCADKQEKCNLLDAIDCIEPYSAHHDIVEKIKEDILKND</sequence>
<gene>
    <name evidence="1" type="ORF">D8794_07890</name>
</gene>
<dbReference type="RefSeq" id="WP_125371804.1">
    <property type="nucleotide sequence ID" value="NZ_RJPO01000011.1"/>
</dbReference>
<dbReference type="Proteomes" id="UP000277890">
    <property type="component" value="Unassembled WGS sequence"/>
</dbReference>
<organism evidence="1 2">
    <name type="scientific">Streptococcus cristatus</name>
    <dbReference type="NCBI Taxonomy" id="45634"/>
    <lineage>
        <taxon>Bacteria</taxon>
        <taxon>Bacillati</taxon>
        <taxon>Bacillota</taxon>
        <taxon>Bacilli</taxon>
        <taxon>Lactobacillales</taxon>
        <taxon>Streptococcaceae</taxon>
        <taxon>Streptococcus</taxon>
    </lineage>
</organism>
<name>A0A3R9MNE0_STRCR</name>
<comment type="caution">
    <text evidence="1">The sequence shown here is derived from an EMBL/GenBank/DDBJ whole genome shotgun (WGS) entry which is preliminary data.</text>
</comment>
<dbReference type="Pfam" id="PF13589">
    <property type="entry name" value="HATPase_c_3"/>
    <property type="match status" value="1"/>
</dbReference>